<keyword evidence="1" id="KW-0472">Membrane</keyword>
<feature type="transmembrane region" description="Helical" evidence="1">
    <location>
        <begin position="84"/>
        <end position="105"/>
    </location>
</feature>
<protein>
    <submittedName>
        <fullName evidence="2">Uncharacterized protein</fullName>
    </submittedName>
</protein>
<feature type="transmembrane region" description="Helical" evidence="1">
    <location>
        <begin position="200"/>
        <end position="223"/>
    </location>
</feature>
<accession>A0ABU8N5T7</accession>
<evidence type="ECO:0000313" key="3">
    <source>
        <dbReference type="Proteomes" id="UP001370100"/>
    </source>
</evidence>
<dbReference type="Proteomes" id="UP001370100">
    <property type="component" value="Unassembled WGS sequence"/>
</dbReference>
<feature type="transmembrane region" description="Helical" evidence="1">
    <location>
        <begin position="270"/>
        <end position="287"/>
    </location>
</feature>
<gene>
    <name evidence="2" type="ORF">WCD41_14905</name>
</gene>
<feature type="transmembrane region" description="Helical" evidence="1">
    <location>
        <begin position="235"/>
        <end position="258"/>
    </location>
</feature>
<organism evidence="2 3">
    <name type="scientific">Actinomycetospora aeridis</name>
    <dbReference type="NCBI Taxonomy" id="3129231"/>
    <lineage>
        <taxon>Bacteria</taxon>
        <taxon>Bacillati</taxon>
        <taxon>Actinomycetota</taxon>
        <taxon>Actinomycetes</taxon>
        <taxon>Pseudonocardiales</taxon>
        <taxon>Pseudonocardiaceae</taxon>
        <taxon>Actinomycetospora</taxon>
    </lineage>
</organism>
<feature type="transmembrane region" description="Helical" evidence="1">
    <location>
        <begin position="171"/>
        <end position="193"/>
    </location>
</feature>
<feature type="transmembrane region" description="Helical" evidence="1">
    <location>
        <begin position="146"/>
        <end position="165"/>
    </location>
</feature>
<dbReference type="EMBL" id="JBBEGL010000003">
    <property type="protein sequence ID" value="MEJ2887747.1"/>
    <property type="molecule type" value="Genomic_DNA"/>
</dbReference>
<reference evidence="2 3" key="1">
    <citation type="submission" date="2024-03" db="EMBL/GenBank/DDBJ databases">
        <title>Actinomycetospora sp. OC33-EN06, a novel actinomycete isolated from wild orchid (Aerides multiflora).</title>
        <authorList>
            <person name="Suriyachadkun C."/>
        </authorList>
    </citation>
    <scope>NUCLEOTIDE SEQUENCE [LARGE SCALE GENOMIC DNA]</scope>
    <source>
        <strain evidence="2 3">OC33-EN06</strain>
    </source>
</reference>
<name>A0ABU8N5T7_9PSEU</name>
<keyword evidence="1" id="KW-1133">Transmembrane helix</keyword>
<feature type="transmembrane region" description="Helical" evidence="1">
    <location>
        <begin position="293"/>
        <end position="315"/>
    </location>
</feature>
<keyword evidence="1" id="KW-0812">Transmembrane</keyword>
<comment type="caution">
    <text evidence="2">The sequence shown here is derived from an EMBL/GenBank/DDBJ whole genome shotgun (WGS) entry which is preliminary data.</text>
</comment>
<proteinExistence type="predicted"/>
<keyword evidence="3" id="KW-1185">Reference proteome</keyword>
<feature type="transmembrane region" description="Helical" evidence="1">
    <location>
        <begin position="117"/>
        <end position="139"/>
    </location>
</feature>
<evidence type="ECO:0000256" key="1">
    <source>
        <dbReference type="SAM" id="Phobius"/>
    </source>
</evidence>
<dbReference type="RefSeq" id="WP_337714194.1">
    <property type="nucleotide sequence ID" value="NZ_JBBEGL010000003.1"/>
</dbReference>
<sequence>MTVSGLVGAAFVIALAATPLSAVIAVAILRRYRHQVAALTGQRAIERRPRAWPERRPGGGGARWIRGRPAPLEIVSRRAARRCLAIHLLPALVVSGGSAVVVLRTSVFVGTEPTPEFVATLILLILAFGCPVLVVARALLIPSRRVYVGAIVALLVGVALLGMVAVGPDNWALILLGFVAPAVVPAAVVLLSAPTALRGVGWLFTPITLAVVFAFVLMLALIVVPQPPDGATAGAITATAIGSVLVTSAVVAAVWWAYRTRRIDDVTEHAVVLWFSQAPWLCMWATFEGTIGDIAVGLAPFAAFVVSVPLVQVCFQRPQRDAPRHLLLLRSFAGGRRSVSLLRDVSRSWRYLGAVVLIGGVDLAGETLEPDEAVDWFLGRVGRRVITDEEDAPARVAASDLRADPDGRHRVHDILCGPEAWHATFAAIIAQVAVVLIDLRGAADSQGGLAWEVDQLATSGVTNVVVLADKSTRSAWVAELESREPGQRGTYAPRGPVVVRPRNGAAGARQVLHALTRVADDADVVHPGRGSG</sequence>
<evidence type="ECO:0000313" key="2">
    <source>
        <dbReference type="EMBL" id="MEJ2887747.1"/>
    </source>
</evidence>
<feature type="transmembrane region" description="Helical" evidence="1">
    <location>
        <begin position="6"/>
        <end position="29"/>
    </location>
</feature>